<evidence type="ECO:0000256" key="5">
    <source>
        <dbReference type="ARBA" id="ARBA00022842"/>
    </source>
</evidence>
<dbReference type="SFLD" id="SFLDS00005">
    <property type="entry name" value="Isoprenoid_Synthase_Type_I"/>
    <property type="match status" value="1"/>
</dbReference>
<protein>
    <submittedName>
        <fullName evidence="8">Geranyl transferase</fullName>
    </submittedName>
</protein>
<dbReference type="InterPro" id="IPR000092">
    <property type="entry name" value="Polyprenyl_synt"/>
</dbReference>
<dbReference type="SFLD" id="SFLDG01017">
    <property type="entry name" value="Polyprenyl_Transferase_Like"/>
    <property type="match status" value="1"/>
</dbReference>
<gene>
    <name evidence="8" type="ORF">CCR82_13770</name>
</gene>
<evidence type="ECO:0000256" key="7">
    <source>
        <dbReference type="RuleBase" id="RU004466"/>
    </source>
</evidence>
<dbReference type="GO" id="GO:0005737">
    <property type="term" value="C:cytoplasm"/>
    <property type="evidence" value="ECO:0007669"/>
    <property type="project" value="UniProtKB-ARBA"/>
</dbReference>
<dbReference type="SUPFAM" id="SSF48576">
    <property type="entry name" value="Terpenoid synthases"/>
    <property type="match status" value="1"/>
</dbReference>
<dbReference type="NCBIfam" id="NF045485">
    <property type="entry name" value="FPPsyn"/>
    <property type="match status" value="1"/>
</dbReference>
<keyword evidence="5" id="KW-0460">Magnesium</keyword>
<evidence type="ECO:0000256" key="2">
    <source>
        <dbReference type="ARBA" id="ARBA00006706"/>
    </source>
</evidence>
<sequence>MQDAPRLKTFLKDCQDRVAKTLEHVLPAAEQPPTRLHQAMRYAVLGEGKRVRPTLAYASAQALDLAPERVDAGAAAVELIHGYSLIHDDLPAMDDDDLRRGRPSCHKAFDEATAILAGDALQTLAFGVLAQDDAAAPEAPARLRMSAALARAAGSIGMAGGQALDLESEGSDLDLVMLENIHIHKTGALIRASVQMATLACPALEPAKAEALDHYAKCIGLAFQIQDDLLDVEGETDVIGKQSGADAAHEKATYPSLMGIAAAHEAANELISDALASLEPFGAGADPLRWIARYIVSRER</sequence>
<dbReference type="PANTHER" id="PTHR43281">
    <property type="entry name" value="FARNESYL DIPHOSPHATE SYNTHASE"/>
    <property type="match status" value="1"/>
</dbReference>
<name>A0AAJ0UHF1_HALSE</name>
<evidence type="ECO:0000256" key="1">
    <source>
        <dbReference type="ARBA" id="ARBA00001946"/>
    </source>
</evidence>
<dbReference type="EMBL" id="NHSF01000066">
    <property type="protein sequence ID" value="MBK5931556.1"/>
    <property type="molecule type" value="Genomic_DNA"/>
</dbReference>
<dbReference type="GO" id="GO:0008654">
    <property type="term" value="P:phospholipid biosynthetic process"/>
    <property type="evidence" value="ECO:0007669"/>
    <property type="project" value="UniProtKB-ARBA"/>
</dbReference>
<proteinExistence type="inferred from homology"/>
<dbReference type="PROSITE" id="PS00723">
    <property type="entry name" value="POLYPRENYL_SYNTHASE_1"/>
    <property type="match status" value="1"/>
</dbReference>
<dbReference type="Pfam" id="PF00348">
    <property type="entry name" value="polyprenyl_synt"/>
    <property type="match status" value="1"/>
</dbReference>
<evidence type="ECO:0000313" key="9">
    <source>
        <dbReference type="Proteomes" id="UP001296967"/>
    </source>
</evidence>
<dbReference type="AlphaFoldDB" id="A0AAJ0UHF1"/>
<keyword evidence="6" id="KW-0414">Isoprene biosynthesis</keyword>
<keyword evidence="9" id="KW-1185">Reference proteome</keyword>
<dbReference type="InterPro" id="IPR033749">
    <property type="entry name" value="Polyprenyl_synt_CS"/>
</dbReference>
<dbReference type="RefSeq" id="WP_201246391.1">
    <property type="nucleotide sequence ID" value="NZ_NHSF01000066.1"/>
</dbReference>
<dbReference type="InterPro" id="IPR008949">
    <property type="entry name" value="Isoprenoid_synthase_dom_sf"/>
</dbReference>
<dbReference type="GO" id="GO:0004659">
    <property type="term" value="F:prenyltransferase activity"/>
    <property type="evidence" value="ECO:0007669"/>
    <property type="project" value="InterPro"/>
</dbReference>
<dbReference type="CDD" id="cd00685">
    <property type="entry name" value="Trans_IPPS_HT"/>
    <property type="match status" value="1"/>
</dbReference>
<evidence type="ECO:0000256" key="3">
    <source>
        <dbReference type="ARBA" id="ARBA00022679"/>
    </source>
</evidence>
<comment type="similarity">
    <text evidence="2 7">Belongs to the FPP/GGPP synthase family.</text>
</comment>
<dbReference type="GO" id="GO:0016114">
    <property type="term" value="P:terpenoid biosynthetic process"/>
    <property type="evidence" value="ECO:0007669"/>
    <property type="project" value="UniProtKB-ARBA"/>
</dbReference>
<dbReference type="Gene3D" id="1.10.600.10">
    <property type="entry name" value="Farnesyl Diphosphate Synthase"/>
    <property type="match status" value="1"/>
</dbReference>
<keyword evidence="4" id="KW-0479">Metal-binding</keyword>
<evidence type="ECO:0000256" key="6">
    <source>
        <dbReference type="ARBA" id="ARBA00023229"/>
    </source>
</evidence>
<dbReference type="PROSITE" id="PS00444">
    <property type="entry name" value="POLYPRENYL_SYNTHASE_2"/>
    <property type="match status" value="1"/>
</dbReference>
<dbReference type="FunFam" id="1.10.600.10:FF:000001">
    <property type="entry name" value="Geranylgeranyl diphosphate synthase"/>
    <property type="match status" value="1"/>
</dbReference>
<dbReference type="InterPro" id="IPR053378">
    <property type="entry name" value="Prenyl_diphosphate_synthase"/>
</dbReference>
<reference evidence="8" key="1">
    <citation type="submission" date="2017-05" db="EMBL/GenBank/DDBJ databases">
        <authorList>
            <person name="Imhoff J.F."/>
            <person name="Rahn T."/>
            <person name="Kuenzel S."/>
            <person name="Neulinger S.C."/>
        </authorList>
    </citation>
    <scope>NUCLEOTIDE SEQUENCE</scope>
    <source>
        <strain evidence="8">DSM 4395</strain>
    </source>
</reference>
<evidence type="ECO:0000256" key="4">
    <source>
        <dbReference type="ARBA" id="ARBA00022723"/>
    </source>
</evidence>
<organism evidence="8 9">
    <name type="scientific">Halochromatium salexigens</name>
    <name type="common">Chromatium salexigens</name>
    <dbReference type="NCBI Taxonomy" id="49447"/>
    <lineage>
        <taxon>Bacteria</taxon>
        <taxon>Pseudomonadati</taxon>
        <taxon>Pseudomonadota</taxon>
        <taxon>Gammaproteobacteria</taxon>
        <taxon>Chromatiales</taxon>
        <taxon>Chromatiaceae</taxon>
        <taxon>Halochromatium</taxon>
    </lineage>
</organism>
<dbReference type="PANTHER" id="PTHR43281:SF1">
    <property type="entry name" value="FARNESYL DIPHOSPHATE SYNTHASE"/>
    <property type="match status" value="1"/>
</dbReference>
<evidence type="ECO:0000313" key="8">
    <source>
        <dbReference type="EMBL" id="MBK5931556.1"/>
    </source>
</evidence>
<dbReference type="Proteomes" id="UP001296967">
    <property type="component" value="Unassembled WGS sequence"/>
</dbReference>
<accession>A0AAJ0UHF1</accession>
<comment type="caution">
    <text evidence="8">The sequence shown here is derived from an EMBL/GenBank/DDBJ whole genome shotgun (WGS) entry which is preliminary data.</text>
</comment>
<dbReference type="GO" id="GO:0046872">
    <property type="term" value="F:metal ion binding"/>
    <property type="evidence" value="ECO:0007669"/>
    <property type="project" value="UniProtKB-KW"/>
</dbReference>
<reference evidence="8" key="2">
    <citation type="journal article" date="2020" name="Microorganisms">
        <title>Osmotic Adaptation and Compatible Solute Biosynthesis of Phototrophic Bacteria as Revealed from Genome Analyses.</title>
        <authorList>
            <person name="Imhoff J.F."/>
            <person name="Rahn T."/>
            <person name="Kunzel S."/>
            <person name="Keller A."/>
            <person name="Neulinger S.C."/>
        </authorList>
    </citation>
    <scope>NUCLEOTIDE SEQUENCE</scope>
    <source>
        <strain evidence="8">DSM 4395</strain>
    </source>
</reference>
<comment type="cofactor">
    <cofactor evidence="1">
        <name>Mg(2+)</name>
        <dbReference type="ChEBI" id="CHEBI:18420"/>
    </cofactor>
</comment>
<keyword evidence="3 7" id="KW-0808">Transferase</keyword>